<comment type="cofactor">
    <cofactor evidence="3">
        <name>Zn(2+)</name>
        <dbReference type="ChEBI" id="CHEBI:29105"/>
    </cofactor>
    <text evidence="3">Binds 1 zinc ion.</text>
</comment>
<feature type="binding site" evidence="3">
    <location>
        <position position="12"/>
    </location>
    <ligand>
        <name>Zn(2+)</name>
        <dbReference type="ChEBI" id="CHEBI:29105"/>
    </ligand>
</feature>
<dbReference type="OrthoDB" id="9809663at2"/>
<dbReference type="GO" id="GO:0006355">
    <property type="term" value="P:regulation of DNA-templated transcription"/>
    <property type="evidence" value="ECO:0007669"/>
    <property type="project" value="InterPro"/>
</dbReference>
<evidence type="ECO:0000256" key="2">
    <source>
        <dbReference type="ARBA" id="ARBA00022833"/>
    </source>
</evidence>
<evidence type="ECO:0000256" key="1">
    <source>
        <dbReference type="ARBA" id="ARBA00022723"/>
    </source>
</evidence>
<dbReference type="SUPFAM" id="SSF57716">
    <property type="entry name" value="Glucocorticoid receptor-like (DNA-binding domain)"/>
    <property type="match status" value="1"/>
</dbReference>
<dbReference type="InterPro" id="IPR013088">
    <property type="entry name" value="Znf_NHR/GATA"/>
</dbReference>
<comment type="caution">
    <text evidence="4">The sequence shown here is derived from an EMBL/GenBank/DDBJ whole genome shotgun (WGS) entry which is preliminary data.</text>
</comment>
<keyword evidence="5" id="KW-1185">Reference proteome</keyword>
<keyword evidence="2 3" id="KW-0862">Zinc</keyword>
<protein>
    <recommendedName>
        <fullName evidence="3">DNA gyrase inhibitor YacG</fullName>
    </recommendedName>
</protein>
<dbReference type="Pfam" id="PF03884">
    <property type="entry name" value="YacG"/>
    <property type="match status" value="1"/>
</dbReference>
<dbReference type="PANTHER" id="PTHR36150">
    <property type="entry name" value="DNA GYRASE INHIBITOR YACG"/>
    <property type="match status" value="1"/>
</dbReference>
<organism evidence="4 5">
    <name type="scientific">Teichococcus oryzae</name>
    <dbReference type="NCBI Taxonomy" id="1608942"/>
    <lineage>
        <taxon>Bacteria</taxon>
        <taxon>Pseudomonadati</taxon>
        <taxon>Pseudomonadota</taxon>
        <taxon>Alphaproteobacteria</taxon>
        <taxon>Acetobacterales</taxon>
        <taxon>Roseomonadaceae</taxon>
        <taxon>Roseomonas</taxon>
    </lineage>
</organism>
<dbReference type="EMBL" id="VUKA01000016">
    <property type="protein sequence ID" value="KAA2211742.1"/>
    <property type="molecule type" value="Genomic_DNA"/>
</dbReference>
<feature type="binding site" evidence="3">
    <location>
        <position position="15"/>
    </location>
    <ligand>
        <name>Zn(2+)</name>
        <dbReference type="ChEBI" id="CHEBI:29105"/>
    </ligand>
</feature>
<evidence type="ECO:0000313" key="5">
    <source>
        <dbReference type="Proteomes" id="UP000322110"/>
    </source>
</evidence>
<dbReference type="GO" id="GO:0008657">
    <property type="term" value="F:DNA topoisomerase type II (double strand cut, ATP-hydrolyzing) inhibitor activity"/>
    <property type="evidence" value="ECO:0007669"/>
    <property type="project" value="UniProtKB-UniRule"/>
</dbReference>
<dbReference type="PANTHER" id="PTHR36150:SF1">
    <property type="entry name" value="DNA GYRASE INHIBITOR YACG"/>
    <property type="match status" value="1"/>
</dbReference>
<dbReference type="InterPro" id="IPR005584">
    <property type="entry name" value="DNA_gyrase_inhibitor_YacG"/>
</dbReference>
<comment type="subunit">
    <text evidence="3">Interacts with GyrB.</text>
</comment>
<evidence type="ECO:0000256" key="3">
    <source>
        <dbReference type="HAMAP-Rule" id="MF_00649"/>
    </source>
</evidence>
<proteinExistence type="inferred from homology"/>
<dbReference type="Proteomes" id="UP000322110">
    <property type="component" value="Unassembled WGS sequence"/>
</dbReference>
<reference evidence="4 5" key="1">
    <citation type="journal article" date="2015" name="Int. J. Syst. Evol. Microbiol.">
        <title>Roseomonas oryzae sp. nov., isolated from paddy rhizosphere soil.</title>
        <authorList>
            <person name="Ramaprasad E.V."/>
            <person name="Sasikala Ch."/>
            <person name="Ramana Ch.V."/>
        </authorList>
    </citation>
    <scope>NUCLEOTIDE SEQUENCE [LARGE SCALE GENOMIC DNA]</scope>
    <source>
        <strain evidence="4 5">KCTC 42542</strain>
    </source>
</reference>
<dbReference type="HAMAP" id="MF_00649">
    <property type="entry name" value="DNA_gyrase_inhibitor_YacG"/>
    <property type="match status" value="1"/>
</dbReference>
<evidence type="ECO:0000313" key="4">
    <source>
        <dbReference type="EMBL" id="KAA2211742.1"/>
    </source>
</evidence>
<feature type="binding site" evidence="3">
    <location>
        <position position="31"/>
    </location>
    <ligand>
        <name>Zn(2+)</name>
        <dbReference type="ChEBI" id="CHEBI:29105"/>
    </ligand>
</feature>
<dbReference type="NCBIfam" id="NF002362">
    <property type="entry name" value="PRK01343.1"/>
    <property type="match status" value="1"/>
</dbReference>
<name>A0A5B2TB68_9PROT</name>
<dbReference type="AlphaFoldDB" id="A0A5B2TB68"/>
<gene>
    <name evidence="3 4" type="primary">yacG</name>
    <name evidence="4" type="ORF">F0Q34_18390</name>
</gene>
<dbReference type="RefSeq" id="WP_149813719.1">
    <property type="nucleotide sequence ID" value="NZ_VUKA01000016.1"/>
</dbReference>
<accession>A0A5B2TB68</accession>
<dbReference type="Gene3D" id="3.30.50.10">
    <property type="entry name" value="Erythroid Transcription Factor GATA-1, subunit A"/>
    <property type="match status" value="1"/>
</dbReference>
<comment type="function">
    <text evidence="3">Inhibits all the catalytic activities of DNA gyrase by preventing its interaction with DNA. Acts by binding directly to the C-terminal domain of GyrB, which probably disrupts DNA binding by the gyrase.</text>
</comment>
<feature type="binding site" evidence="3">
    <location>
        <position position="27"/>
    </location>
    <ligand>
        <name>Zn(2+)</name>
        <dbReference type="ChEBI" id="CHEBI:29105"/>
    </ligand>
</feature>
<sequence length="59" mass="6408">MPNKPEAKAARCPVCGKSAASPFRPFCSQRCKQVDLGRWLSGSYAIPGTPAEPEEDKQD</sequence>
<dbReference type="GO" id="GO:0008270">
    <property type="term" value="F:zinc ion binding"/>
    <property type="evidence" value="ECO:0007669"/>
    <property type="project" value="UniProtKB-UniRule"/>
</dbReference>
<keyword evidence="1 3" id="KW-0479">Metal-binding</keyword>
<comment type="similarity">
    <text evidence="3">Belongs to the DNA gyrase inhibitor YacG family.</text>
</comment>